<evidence type="ECO:0000256" key="1">
    <source>
        <dbReference type="ARBA" id="ARBA00023015"/>
    </source>
</evidence>
<dbReference type="SUPFAM" id="SSF46689">
    <property type="entry name" value="Homeodomain-like"/>
    <property type="match status" value="2"/>
</dbReference>
<protein>
    <submittedName>
        <fullName evidence="6">AraC family transcriptional regulator</fullName>
    </submittedName>
</protein>
<name>A0A941F570_9BACT</name>
<evidence type="ECO:0000259" key="4">
    <source>
        <dbReference type="PROSITE" id="PS01124"/>
    </source>
</evidence>
<feature type="domain" description="HTH araC/xylS-type" evidence="4">
    <location>
        <begin position="191"/>
        <end position="289"/>
    </location>
</feature>
<dbReference type="InterPro" id="IPR009057">
    <property type="entry name" value="Homeodomain-like_sf"/>
</dbReference>
<evidence type="ECO:0000259" key="5">
    <source>
        <dbReference type="PROSITE" id="PS50943"/>
    </source>
</evidence>
<keyword evidence="1" id="KW-0805">Transcription regulation</keyword>
<dbReference type="InterPro" id="IPR003313">
    <property type="entry name" value="AraC-bd"/>
</dbReference>
<proteinExistence type="predicted"/>
<dbReference type="PROSITE" id="PS00041">
    <property type="entry name" value="HTH_ARAC_FAMILY_1"/>
    <property type="match status" value="1"/>
</dbReference>
<gene>
    <name evidence="6" type="ORF">KDU71_13890</name>
</gene>
<keyword evidence="2" id="KW-0238">DNA-binding</keyword>
<keyword evidence="3" id="KW-0804">Transcription</keyword>
<accession>A0A941F570</accession>
<dbReference type="InterPro" id="IPR020449">
    <property type="entry name" value="Tscrpt_reg_AraC-type_HTH"/>
</dbReference>
<dbReference type="AlphaFoldDB" id="A0A941F570"/>
<dbReference type="RefSeq" id="WP_212191689.1">
    <property type="nucleotide sequence ID" value="NZ_JAGTAR010000021.1"/>
</dbReference>
<dbReference type="InterPro" id="IPR018062">
    <property type="entry name" value="HTH_AraC-typ_CS"/>
</dbReference>
<dbReference type="Gene3D" id="2.60.120.280">
    <property type="entry name" value="Regulatory protein AraC"/>
    <property type="match status" value="1"/>
</dbReference>
<dbReference type="Proteomes" id="UP000679220">
    <property type="component" value="Unassembled WGS sequence"/>
</dbReference>
<dbReference type="GO" id="GO:0003700">
    <property type="term" value="F:DNA-binding transcription factor activity"/>
    <property type="evidence" value="ECO:0007669"/>
    <property type="project" value="InterPro"/>
</dbReference>
<evidence type="ECO:0000313" key="7">
    <source>
        <dbReference type="Proteomes" id="UP000679220"/>
    </source>
</evidence>
<sequence length="292" mass="34032">MVRKDGFEGERTFVIPAHIIEAIKKEPQNSQLYITDIGFYPKARDHYRCRQHGCNQYILIYCTDGGGWVSVESSKVKLSANQYYIIPPQKAHSYAANPDDPWTIYWIHYNGFMAQSLSGDSKVAQHILPSPSDRIKDRLRLFNEIFVNIEMGYSPDNINYANICLWYLLGSFRYINQFRQISNDGCTDIIDRSILYMRKHLKNKLTLDLLAKQFGLSSSYYSNIFRNKTGKPPLDYLIHLRIQHACQLLDHSSLQIKEVALRIGYDDPFYFSRIFKKVMNMSPKAYKKKLKG</sequence>
<dbReference type="PRINTS" id="PR00032">
    <property type="entry name" value="HTHARAC"/>
</dbReference>
<dbReference type="SUPFAM" id="SSF51215">
    <property type="entry name" value="Regulatory protein AraC"/>
    <property type="match status" value="1"/>
</dbReference>
<organism evidence="6 7">
    <name type="scientific">Carboxylicivirga sediminis</name>
    <dbReference type="NCBI Taxonomy" id="2006564"/>
    <lineage>
        <taxon>Bacteria</taxon>
        <taxon>Pseudomonadati</taxon>
        <taxon>Bacteroidota</taxon>
        <taxon>Bacteroidia</taxon>
        <taxon>Marinilabiliales</taxon>
        <taxon>Marinilabiliaceae</taxon>
        <taxon>Carboxylicivirga</taxon>
    </lineage>
</organism>
<dbReference type="Pfam" id="PF02311">
    <property type="entry name" value="AraC_binding"/>
    <property type="match status" value="1"/>
</dbReference>
<feature type="domain" description="HTH cro/C1-type" evidence="5">
    <location>
        <begin position="194"/>
        <end position="238"/>
    </location>
</feature>
<evidence type="ECO:0000256" key="2">
    <source>
        <dbReference type="ARBA" id="ARBA00023125"/>
    </source>
</evidence>
<dbReference type="PROSITE" id="PS50943">
    <property type="entry name" value="HTH_CROC1"/>
    <property type="match status" value="1"/>
</dbReference>
<dbReference type="PANTHER" id="PTHR43280:SF30">
    <property type="entry name" value="MMSAB OPERON REGULATORY PROTEIN"/>
    <property type="match status" value="1"/>
</dbReference>
<dbReference type="EMBL" id="JAGTAR010000021">
    <property type="protein sequence ID" value="MBR8536662.1"/>
    <property type="molecule type" value="Genomic_DNA"/>
</dbReference>
<dbReference type="InterPro" id="IPR037923">
    <property type="entry name" value="HTH-like"/>
</dbReference>
<dbReference type="CDD" id="cd06986">
    <property type="entry name" value="cupin_MmsR-like_N"/>
    <property type="match status" value="1"/>
</dbReference>
<keyword evidence="7" id="KW-1185">Reference proteome</keyword>
<dbReference type="PANTHER" id="PTHR43280">
    <property type="entry name" value="ARAC-FAMILY TRANSCRIPTIONAL REGULATOR"/>
    <property type="match status" value="1"/>
</dbReference>
<dbReference type="InterPro" id="IPR001387">
    <property type="entry name" value="Cro/C1-type_HTH"/>
</dbReference>
<dbReference type="Gene3D" id="1.10.10.60">
    <property type="entry name" value="Homeodomain-like"/>
    <property type="match status" value="2"/>
</dbReference>
<reference evidence="6" key="2">
    <citation type="submission" date="2021-04" db="EMBL/GenBank/DDBJ databases">
        <authorList>
            <person name="Zhang T."/>
            <person name="Zhang Y."/>
            <person name="Lu D."/>
            <person name="Zuo D."/>
            <person name="Du Z."/>
        </authorList>
    </citation>
    <scope>NUCLEOTIDE SEQUENCE</scope>
    <source>
        <strain evidence="6">JR1</strain>
    </source>
</reference>
<reference evidence="6" key="1">
    <citation type="journal article" date="2018" name="Int. J. Syst. Evol. Microbiol.">
        <title>Carboxylicivirga sediminis sp. nov., isolated from coastal sediment.</title>
        <authorList>
            <person name="Wang F.Q."/>
            <person name="Ren L.H."/>
            <person name="Zou R.J."/>
            <person name="Sun Y.Z."/>
            <person name="Liu X.J."/>
            <person name="Jiang F."/>
            <person name="Liu L.J."/>
        </authorList>
    </citation>
    <scope>NUCLEOTIDE SEQUENCE</scope>
    <source>
        <strain evidence="6">JR1</strain>
    </source>
</reference>
<evidence type="ECO:0000256" key="3">
    <source>
        <dbReference type="ARBA" id="ARBA00023163"/>
    </source>
</evidence>
<dbReference type="Pfam" id="PF12833">
    <property type="entry name" value="HTH_18"/>
    <property type="match status" value="1"/>
</dbReference>
<dbReference type="PROSITE" id="PS01124">
    <property type="entry name" value="HTH_ARAC_FAMILY_2"/>
    <property type="match status" value="1"/>
</dbReference>
<dbReference type="SMART" id="SM00342">
    <property type="entry name" value="HTH_ARAC"/>
    <property type="match status" value="1"/>
</dbReference>
<dbReference type="GO" id="GO:0043565">
    <property type="term" value="F:sequence-specific DNA binding"/>
    <property type="evidence" value="ECO:0007669"/>
    <property type="project" value="InterPro"/>
</dbReference>
<dbReference type="InterPro" id="IPR018060">
    <property type="entry name" value="HTH_AraC"/>
</dbReference>
<evidence type="ECO:0000313" key="6">
    <source>
        <dbReference type="EMBL" id="MBR8536662.1"/>
    </source>
</evidence>
<comment type="caution">
    <text evidence="6">The sequence shown here is derived from an EMBL/GenBank/DDBJ whole genome shotgun (WGS) entry which is preliminary data.</text>
</comment>